<dbReference type="Proteomes" id="UP000053676">
    <property type="component" value="Unassembled WGS sequence"/>
</dbReference>
<protein>
    <recommendedName>
        <fullName evidence="1">FAS1-like dehydratase domain-containing protein</fullName>
    </recommendedName>
</protein>
<dbReference type="STRING" id="51031.W2TY71"/>
<dbReference type="Pfam" id="PF13452">
    <property type="entry name" value="FAS1_DH_region"/>
    <property type="match status" value="1"/>
</dbReference>
<dbReference type="PANTHER" id="PTHR28152:SF1">
    <property type="entry name" value="HYDROXYACYL-THIOESTER DEHYDRATASE TYPE 2, MITOCHONDRIAL"/>
    <property type="match status" value="1"/>
</dbReference>
<gene>
    <name evidence="2" type="ORF">NECAME_16230</name>
</gene>
<proteinExistence type="predicted"/>
<dbReference type="Gene3D" id="3.10.129.10">
    <property type="entry name" value="Hotdog Thioesterase"/>
    <property type="match status" value="1"/>
</dbReference>
<name>W2TY71_NECAM</name>
<evidence type="ECO:0000313" key="3">
    <source>
        <dbReference type="Proteomes" id="UP000053676"/>
    </source>
</evidence>
<reference evidence="3" key="1">
    <citation type="journal article" date="2014" name="Nat. Genet.">
        <title>Genome of the human hookworm Necator americanus.</title>
        <authorList>
            <person name="Tang Y.T."/>
            <person name="Gao X."/>
            <person name="Rosa B.A."/>
            <person name="Abubucker S."/>
            <person name="Hallsworth-Pepin K."/>
            <person name="Martin J."/>
            <person name="Tyagi R."/>
            <person name="Heizer E."/>
            <person name="Zhang X."/>
            <person name="Bhonagiri-Palsikar V."/>
            <person name="Minx P."/>
            <person name="Warren W.C."/>
            <person name="Wang Q."/>
            <person name="Zhan B."/>
            <person name="Hotez P.J."/>
            <person name="Sternberg P.W."/>
            <person name="Dougall A."/>
            <person name="Gaze S.T."/>
            <person name="Mulvenna J."/>
            <person name="Sotillo J."/>
            <person name="Ranganathan S."/>
            <person name="Rabelo E.M."/>
            <person name="Wilson R.K."/>
            <person name="Felgner P.L."/>
            <person name="Bethony J."/>
            <person name="Hawdon J.M."/>
            <person name="Gasser R.B."/>
            <person name="Loukas A."/>
            <person name="Mitreva M."/>
        </authorList>
    </citation>
    <scope>NUCLEOTIDE SEQUENCE [LARGE SCALE GENOMIC DNA]</scope>
</reference>
<feature type="domain" description="FAS1-like dehydratase" evidence="1">
    <location>
        <begin position="1"/>
        <end position="56"/>
    </location>
</feature>
<dbReference type="PANTHER" id="PTHR28152">
    <property type="entry name" value="HYDROXYACYL-THIOESTER DEHYDRATASE TYPE 2, MITOCHONDRIAL"/>
    <property type="match status" value="1"/>
</dbReference>
<dbReference type="InterPro" id="IPR039569">
    <property type="entry name" value="FAS1-like_DH_region"/>
</dbReference>
<organism evidence="2 3">
    <name type="scientific">Necator americanus</name>
    <name type="common">Human hookworm</name>
    <dbReference type="NCBI Taxonomy" id="51031"/>
    <lineage>
        <taxon>Eukaryota</taxon>
        <taxon>Metazoa</taxon>
        <taxon>Ecdysozoa</taxon>
        <taxon>Nematoda</taxon>
        <taxon>Chromadorea</taxon>
        <taxon>Rhabditida</taxon>
        <taxon>Rhabditina</taxon>
        <taxon>Rhabditomorpha</taxon>
        <taxon>Strongyloidea</taxon>
        <taxon>Ancylostomatidae</taxon>
        <taxon>Bunostominae</taxon>
        <taxon>Necator</taxon>
    </lineage>
</organism>
<sequence length="193" mass="21445">MWAGGTLEFHGDLPLGTQVQKRSSIASVEHKQGRSGELVFVTVLHEVLHEGKVLVTERHDIVYKEASKAGATAAKMEMPQPQQTRRVKPDSTMLFRYSALTFNGHRIHYDADYCREVEGYPNLVIHGPLNATLLAGFAEEVGGRRLKHFRYRGVQPSILGNELEFNAAPDGDQLMVWVSLPDGAVSMRAEASF</sequence>
<accession>W2TY71</accession>
<dbReference type="InterPro" id="IPR029069">
    <property type="entry name" value="HotDog_dom_sf"/>
</dbReference>
<dbReference type="EMBL" id="KI657522">
    <property type="protein sequence ID" value="ETN86629.1"/>
    <property type="molecule type" value="Genomic_DNA"/>
</dbReference>
<dbReference type="KEGG" id="nai:NECAME_16230"/>
<dbReference type="OrthoDB" id="3257538at2759"/>
<dbReference type="SUPFAM" id="SSF54637">
    <property type="entry name" value="Thioesterase/thiol ester dehydrase-isomerase"/>
    <property type="match status" value="1"/>
</dbReference>
<evidence type="ECO:0000259" key="1">
    <source>
        <dbReference type="Pfam" id="PF13452"/>
    </source>
</evidence>
<dbReference type="InterPro" id="IPR052741">
    <property type="entry name" value="Mitochondrial_HTD2"/>
</dbReference>
<dbReference type="AlphaFoldDB" id="W2TY71"/>
<dbReference type="GO" id="GO:0019171">
    <property type="term" value="F:(3R)-hydroxyacyl-[acyl-carrier-protein] dehydratase activity"/>
    <property type="evidence" value="ECO:0007669"/>
    <property type="project" value="TreeGrafter"/>
</dbReference>
<keyword evidence="3" id="KW-1185">Reference proteome</keyword>
<evidence type="ECO:0000313" key="2">
    <source>
        <dbReference type="EMBL" id="ETN86629.1"/>
    </source>
</evidence>